<feature type="coiled-coil region" evidence="1">
    <location>
        <begin position="175"/>
        <end position="224"/>
    </location>
</feature>
<dbReference type="AlphaFoldDB" id="A0A061RB57"/>
<evidence type="ECO:0000256" key="1">
    <source>
        <dbReference type="SAM" id="Coils"/>
    </source>
</evidence>
<dbReference type="EMBL" id="GBEZ01018418">
    <property type="protein sequence ID" value="JAC68014.1"/>
    <property type="molecule type" value="Transcribed_RNA"/>
</dbReference>
<feature type="compositionally biased region" description="Polar residues" evidence="2">
    <location>
        <begin position="9"/>
        <end position="19"/>
    </location>
</feature>
<dbReference type="PANTHER" id="PTHR47026:SF2">
    <property type="entry name" value="FLAGELLAR ASSOCIATED PROTEIN"/>
    <property type="match status" value="1"/>
</dbReference>
<name>A0A061RB57_9CHLO</name>
<dbReference type="PANTHER" id="PTHR47026">
    <property type="entry name" value="PIGMENTOSA GTPASE REGULATOR-LIKE PROTEIN, PUTATIVE-RELATED"/>
    <property type="match status" value="1"/>
</dbReference>
<feature type="region of interest" description="Disordered" evidence="2">
    <location>
        <begin position="1"/>
        <end position="26"/>
    </location>
</feature>
<evidence type="ECO:0000256" key="2">
    <source>
        <dbReference type="SAM" id="MobiDB-lite"/>
    </source>
</evidence>
<keyword evidence="1" id="KW-0175">Coiled coil</keyword>
<accession>A0A061RB57</accession>
<protein>
    <recommendedName>
        <fullName evidence="4">EF-hand domain-containing protein</fullName>
    </recommendedName>
</protein>
<evidence type="ECO:0008006" key="4">
    <source>
        <dbReference type="Google" id="ProtNLM"/>
    </source>
</evidence>
<evidence type="ECO:0000313" key="3">
    <source>
        <dbReference type="EMBL" id="JAC68014.1"/>
    </source>
</evidence>
<sequence length="379" mass="43076">MPEDEAEVSATTPKNSTDASPDKRVVKTSAEELKPIFEKYATSDTGCMDVQQLTEVLGEIGLGRAATPRELAEYVKTVASDPMKLTFDETCAVCGLLSTPNLAESGNKYTITARRTYLETGRLATDDAVISFIEALEDHRRGCEREGRYMEARAAAKRISTLKMQEGSRLRREMLLRQEQEMRDAEEAFQLEKREQEGSWKEKVSQYEQELAEAVRRKKQQHAEQLEGFIADMEKKRPAVPKYSRDLLIHRNVEGHLAKQGQYYKATRVKDAADKMEVAEMETTLATFEAEMSLKEGKLRAKQQQELDALIQKGARGRDELEISSVQDLQRRVQRYRNLVAELTNLHKLEVAHLENFLEGKAIAGKCDPILESTFRRKA</sequence>
<organism evidence="3">
    <name type="scientific">Tetraselmis sp. GSL018</name>
    <dbReference type="NCBI Taxonomy" id="582737"/>
    <lineage>
        <taxon>Eukaryota</taxon>
        <taxon>Viridiplantae</taxon>
        <taxon>Chlorophyta</taxon>
        <taxon>core chlorophytes</taxon>
        <taxon>Chlorodendrophyceae</taxon>
        <taxon>Chlorodendrales</taxon>
        <taxon>Chlorodendraceae</taxon>
        <taxon>Tetraselmis</taxon>
    </lineage>
</organism>
<feature type="non-terminal residue" evidence="3">
    <location>
        <position position="379"/>
    </location>
</feature>
<proteinExistence type="predicted"/>
<gene>
    <name evidence="3" type="ORF">TSPGSL018_9717</name>
</gene>
<reference evidence="3" key="1">
    <citation type="submission" date="2014-05" db="EMBL/GenBank/DDBJ databases">
        <title>The transcriptome of the halophilic microalga Tetraselmis sp. GSL018 isolated from the Great Salt Lake, Utah.</title>
        <authorList>
            <person name="Jinkerson R.E."/>
            <person name="D'Adamo S."/>
            <person name="Posewitz M.C."/>
        </authorList>
    </citation>
    <scope>NUCLEOTIDE SEQUENCE</scope>
    <source>
        <strain evidence="3">GSL018</strain>
    </source>
</reference>